<keyword evidence="3 5" id="KW-0548">Nucleotidyltransferase</keyword>
<dbReference type="Proteomes" id="UP000662904">
    <property type="component" value="Chromosome"/>
</dbReference>
<dbReference type="RefSeq" id="WP_206706570.1">
    <property type="nucleotide sequence ID" value="NZ_CP059066.1"/>
</dbReference>
<dbReference type="EMBL" id="CP059066">
    <property type="protein sequence ID" value="QSQ09212.1"/>
    <property type="molecule type" value="Genomic_DNA"/>
</dbReference>
<dbReference type="EC" id="2.7.7.61" evidence="1"/>
<dbReference type="GO" id="GO:0051191">
    <property type="term" value="P:prosthetic group biosynthetic process"/>
    <property type="evidence" value="ECO:0007669"/>
    <property type="project" value="InterPro"/>
</dbReference>
<dbReference type="NCBIfam" id="TIGR03124">
    <property type="entry name" value="citrate_citX"/>
    <property type="match status" value="1"/>
</dbReference>
<name>A0A8A0RMV0_9FIRM</name>
<accession>A0A8A0RMV0</accession>
<dbReference type="InterPro" id="IPR005551">
    <property type="entry name" value="CitX"/>
</dbReference>
<gene>
    <name evidence="5" type="primary">citX</name>
    <name evidence="5" type="ORF">H0A61_01571</name>
</gene>
<dbReference type="GO" id="GO:0050519">
    <property type="term" value="F:holo-citrate lyase synthase activity"/>
    <property type="evidence" value="ECO:0007669"/>
    <property type="project" value="UniProtKB-EC"/>
</dbReference>
<evidence type="ECO:0000313" key="6">
    <source>
        <dbReference type="Proteomes" id="UP000662904"/>
    </source>
</evidence>
<evidence type="ECO:0000256" key="4">
    <source>
        <dbReference type="ARBA" id="ARBA00048574"/>
    </source>
</evidence>
<dbReference type="KEGG" id="kme:H0A61_01571"/>
<sequence length="172" mass="19732">MQERILKARERRWNTRCSLADKFSLPVVSITVNIPGLVKTRGEYIRAHSIILEDFEKVVKDKGFAIVYRDLRLADDGPEAFVVLEGGEVQLKRVCVMIEETHPLGRLADIDVMDSRKRVLSRQDIGAPERKCYLCDEPAQRCIILRKHPLEEVIKEVNRILADYGIKGQAYV</sequence>
<keyword evidence="2 5" id="KW-0808">Transferase</keyword>
<protein>
    <recommendedName>
        <fullName evidence="1">citrate lyase holo-[acyl-carrier protein] synthase</fullName>
        <ecNumber evidence="1">2.7.7.61</ecNumber>
    </recommendedName>
</protein>
<evidence type="ECO:0000256" key="3">
    <source>
        <dbReference type="ARBA" id="ARBA00022695"/>
    </source>
</evidence>
<evidence type="ECO:0000256" key="2">
    <source>
        <dbReference type="ARBA" id="ARBA00022679"/>
    </source>
</evidence>
<reference evidence="5" key="1">
    <citation type="submission" date="2020-07" db="EMBL/GenBank/DDBJ databases">
        <title>Koleobacter methoxysyntrophicus gen. nov., sp. nov., a novel anaerobic bacterium isolated from deep subsurface oil field and proposal of Koleobacterales ord. nov. in the phylum Firmicutes.</title>
        <authorList>
            <person name="Sakamoto S."/>
            <person name="Tamaki H."/>
        </authorList>
    </citation>
    <scope>NUCLEOTIDE SEQUENCE</scope>
    <source>
        <strain evidence="5">NRmbB1</strain>
    </source>
</reference>
<evidence type="ECO:0000313" key="5">
    <source>
        <dbReference type="EMBL" id="QSQ09212.1"/>
    </source>
</evidence>
<keyword evidence="5" id="KW-0456">Lyase</keyword>
<keyword evidence="6" id="KW-1185">Reference proteome</keyword>
<evidence type="ECO:0000256" key="1">
    <source>
        <dbReference type="ARBA" id="ARBA00012524"/>
    </source>
</evidence>
<dbReference type="AlphaFoldDB" id="A0A8A0RMV0"/>
<comment type="catalytic activity">
    <reaction evidence="4">
        <text>apo-[citrate lyase ACP] + 2'-(5''-triphospho-alpha-D-ribosyl)-3'-dephospho-CoA = holo-[citrate lyase ACP] + diphosphate</text>
        <dbReference type="Rhea" id="RHEA:16333"/>
        <dbReference type="Rhea" id="RHEA-COMP:10157"/>
        <dbReference type="Rhea" id="RHEA-COMP:10158"/>
        <dbReference type="ChEBI" id="CHEBI:29999"/>
        <dbReference type="ChEBI" id="CHEBI:33019"/>
        <dbReference type="ChEBI" id="CHEBI:61378"/>
        <dbReference type="ChEBI" id="CHEBI:82683"/>
        <dbReference type="EC" id="2.7.7.61"/>
    </reaction>
</comment>
<dbReference type="Pfam" id="PF03802">
    <property type="entry name" value="CitX"/>
    <property type="match status" value="1"/>
</dbReference>
<dbReference type="GO" id="GO:0016829">
    <property type="term" value="F:lyase activity"/>
    <property type="evidence" value="ECO:0007669"/>
    <property type="project" value="UniProtKB-KW"/>
</dbReference>
<organism evidence="5 6">
    <name type="scientific">Koleobacter methoxysyntrophicus</name>
    <dbReference type="NCBI Taxonomy" id="2751313"/>
    <lineage>
        <taxon>Bacteria</taxon>
        <taxon>Bacillati</taxon>
        <taxon>Bacillota</taxon>
        <taxon>Clostridia</taxon>
        <taxon>Koleobacterales</taxon>
        <taxon>Koleobacteraceae</taxon>
        <taxon>Koleobacter</taxon>
    </lineage>
</organism>
<proteinExistence type="predicted"/>